<dbReference type="GO" id="GO:0030288">
    <property type="term" value="C:outer membrane-bounded periplasmic space"/>
    <property type="evidence" value="ECO:0007669"/>
    <property type="project" value="UniProtKB-ARBA"/>
</dbReference>
<sequence length="565" mass="64220">MKKYFMKKKMVFPAAFRAAGMRSPAGGAAFWKRIFLLLLLLCLPLPAAADDGEAGMAPTDGDRILLGSIGEASNLIPYLTADSASHEVADLLYVAPLRFNKDLEPECWAAESFSMEDEGRLLRFRLRKGILWEDGTELTAEDVAFTYKLVIDPATGSPYADDFLQIKEFRVLDRYSFEVRYERFFARAVSSWMNPILPRHILEGQNIRATPFARKPVGAGPYRLQRWEPGVRIVLEASPTYFLGRPHISEVVFRIIPDTATMFMETRAGRLDVMELSPQQYLRQTSGKKWAESFHKYRYLASVYNFLGFNLEHPFFKDRRVRQAISCAINRGDIVKGVLLGLGEPAFGPYKPGTWAYHPGLRPVSFNPDRARKLLAEAGFADSDGDGILDKDGRPLAFTILTNQGNEPRILTATIIQSQLRAVGIDVRIRTVEWAAFIREFVNTGRFDAIILGWTITQDPDIFAVWHSSQAVPGGLNFIHYKNPGLDRLLEEARSTPDRQRRTALYHQVQEILDEDQPYCFLYVPYALPVVQNRFMGIKPALAGIMYNFEDWWVPKSLQRYKVTP</sequence>
<evidence type="ECO:0000259" key="5">
    <source>
        <dbReference type="Pfam" id="PF00496"/>
    </source>
</evidence>
<protein>
    <submittedName>
        <fullName evidence="6">Oligopeptide ABC transporter, periplasmic oligopeptide-binding protein OppA (TC 3.A.1.5.1)</fullName>
    </submittedName>
</protein>
<dbReference type="PIRSF" id="PIRSF002741">
    <property type="entry name" value="MppA"/>
    <property type="match status" value="1"/>
</dbReference>
<feature type="signal peptide" evidence="4">
    <location>
        <begin position="1"/>
        <end position="49"/>
    </location>
</feature>
<evidence type="ECO:0000313" key="7">
    <source>
        <dbReference type="Proteomes" id="UP000186323"/>
    </source>
</evidence>
<gene>
    <name evidence="6" type="ORF">DESPIGER_0018</name>
</gene>
<evidence type="ECO:0000256" key="2">
    <source>
        <dbReference type="ARBA" id="ARBA00022448"/>
    </source>
</evidence>
<dbReference type="GO" id="GO:0043190">
    <property type="term" value="C:ATP-binding cassette (ABC) transporter complex"/>
    <property type="evidence" value="ECO:0007669"/>
    <property type="project" value="InterPro"/>
</dbReference>
<dbReference type="EMBL" id="LT630450">
    <property type="protein sequence ID" value="SFV71923.1"/>
    <property type="molecule type" value="Genomic_DNA"/>
</dbReference>
<evidence type="ECO:0000256" key="1">
    <source>
        <dbReference type="ARBA" id="ARBA00005695"/>
    </source>
</evidence>
<dbReference type="InterPro" id="IPR000914">
    <property type="entry name" value="SBP_5_dom"/>
</dbReference>
<dbReference type="PANTHER" id="PTHR30290:SF38">
    <property type="entry name" value="D,D-DIPEPTIDE-BINDING PERIPLASMIC PROTEIN DDPA-RELATED"/>
    <property type="match status" value="1"/>
</dbReference>
<evidence type="ECO:0000256" key="3">
    <source>
        <dbReference type="ARBA" id="ARBA00022729"/>
    </source>
</evidence>
<evidence type="ECO:0000313" key="6">
    <source>
        <dbReference type="EMBL" id="SFV71923.1"/>
    </source>
</evidence>
<dbReference type="InterPro" id="IPR030678">
    <property type="entry name" value="Peptide/Ni-bd"/>
</dbReference>
<dbReference type="GO" id="GO:0015833">
    <property type="term" value="P:peptide transport"/>
    <property type="evidence" value="ECO:0007669"/>
    <property type="project" value="TreeGrafter"/>
</dbReference>
<keyword evidence="3 4" id="KW-0732">Signal</keyword>
<dbReference type="KEGG" id="dpg:DESPIGER_0018"/>
<evidence type="ECO:0000256" key="4">
    <source>
        <dbReference type="SAM" id="SignalP"/>
    </source>
</evidence>
<keyword evidence="2" id="KW-0813">Transport</keyword>
<dbReference type="GO" id="GO:1904680">
    <property type="term" value="F:peptide transmembrane transporter activity"/>
    <property type="evidence" value="ECO:0007669"/>
    <property type="project" value="TreeGrafter"/>
</dbReference>
<organism evidence="6 7">
    <name type="scientific">Desulfovibrio piger</name>
    <dbReference type="NCBI Taxonomy" id="901"/>
    <lineage>
        <taxon>Bacteria</taxon>
        <taxon>Pseudomonadati</taxon>
        <taxon>Thermodesulfobacteriota</taxon>
        <taxon>Desulfovibrionia</taxon>
        <taxon>Desulfovibrionales</taxon>
        <taxon>Desulfovibrionaceae</taxon>
        <taxon>Desulfovibrio</taxon>
    </lineage>
</organism>
<dbReference type="FunFam" id="3.10.105.10:FF:000006">
    <property type="entry name" value="Peptide ABC transporter substrate-binding protein"/>
    <property type="match status" value="1"/>
</dbReference>
<name>A0A1K1LB34_9BACT</name>
<feature type="domain" description="Solute-binding protein family 5" evidence="5">
    <location>
        <begin position="105"/>
        <end position="464"/>
    </location>
</feature>
<dbReference type="InterPro" id="IPR039424">
    <property type="entry name" value="SBP_5"/>
</dbReference>
<dbReference type="AlphaFoldDB" id="A0A1K1LB34"/>
<dbReference type="Gene3D" id="3.40.190.10">
    <property type="entry name" value="Periplasmic binding protein-like II"/>
    <property type="match status" value="1"/>
</dbReference>
<dbReference type="Proteomes" id="UP000186323">
    <property type="component" value="Chromosome I"/>
</dbReference>
<dbReference type="PANTHER" id="PTHR30290">
    <property type="entry name" value="PERIPLASMIC BINDING COMPONENT OF ABC TRANSPORTER"/>
    <property type="match status" value="1"/>
</dbReference>
<dbReference type="SUPFAM" id="SSF53850">
    <property type="entry name" value="Periplasmic binding protein-like II"/>
    <property type="match status" value="1"/>
</dbReference>
<dbReference type="Gene3D" id="3.10.105.10">
    <property type="entry name" value="Dipeptide-binding Protein, Domain 3"/>
    <property type="match status" value="1"/>
</dbReference>
<keyword evidence="7" id="KW-1185">Reference proteome</keyword>
<dbReference type="Pfam" id="PF00496">
    <property type="entry name" value="SBP_bac_5"/>
    <property type="match status" value="1"/>
</dbReference>
<accession>A0A1K1LB34</accession>
<dbReference type="Gene3D" id="3.90.76.10">
    <property type="entry name" value="Dipeptide-binding Protein, Domain 1"/>
    <property type="match status" value="1"/>
</dbReference>
<feature type="chain" id="PRO_5013221802" evidence="4">
    <location>
        <begin position="50"/>
        <end position="565"/>
    </location>
</feature>
<reference evidence="7" key="1">
    <citation type="submission" date="2016-10" db="EMBL/GenBank/DDBJ databases">
        <authorList>
            <person name="Wegmann U."/>
        </authorList>
    </citation>
    <scope>NUCLEOTIDE SEQUENCE [LARGE SCALE GENOMIC DNA]</scope>
</reference>
<proteinExistence type="inferred from homology"/>
<comment type="similarity">
    <text evidence="1">Belongs to the bacterial solute-binding protein 5 family.</text>
</comment>
<dbReference type="CDD" id="cd08514">
    <property type="entry name" value="PBP2_AppA_like"/>
    <property type="match status" value="1"/>
</dbReference>